<organism evidence="1 2">
    <name type="scientific">Aureibacter tunicatorum</name>
    <dbReference type="NCBI Taxonomy" id="866807"/>
    <lineage>
        <taxon>Bacteria</taxon>
        <taxon>Pseudomonadati</taxon>
        <taxon>Bacteroidota</taxon>
        <taxon>Cytophagia</taxon>
        <taxon>Cytophagales</taxon>
        <taxon>Persicobacteraceae</taxon>
        <taxon>Aureibacter</taxon>
    </lineage>
</organism>
<name>A0AAE4BTT2_9BACT</name>
<keyword evidence="2" id="KW-1185">Reference proteome</keyword>
<dbReference type="RefSeq" id="WP_309939974.1">
    <property type="nucleotide sequence ID" value="NZ_AP025305.1"/>
</dbReference>
<gene>
    <name evidence="1" type="ORF">HNQ88_003184</name>
</gene>
<comment type="caution">
    <text evidence="1">The sequence shown here is derived from an EMBL/GenBank/DDBJ whole genome shotgun (WGS) entry which is preliminary data.</text>
</comment>
<dbReference type="EMBL" id="JAVDQD010000004">
    <property type="protein sequence ID" value="MDR6240118.1"/>
    <property type="molecule type" value="Genomic_DNA"/>
</dbReference>
<sequence length="632" mass="73211">MSTSFEYKDTFKTKGKSSIRKGQFKQPPIQLYHKVEPENYYPIGKQFSFERIISKRKRKLDFPYLEKDTYKLADSKTLECVRETKAFNNHQHTTPLIKEPLPFALPTLKVAQKGDLAIEADRPKARSFFSSPQQVENSNTKLGKINSPVRLHLDRENPLAVPDQYGTLNVTFPTTVEFYQLDKDMTEVSDCAQYAKMIMGQLSKNIITVVMGRPSKEDGLECVLSKEESLTNLVFKCFEAMRHPSELTAKEFSRNFHLKKTYSNHTRLNPAESDQRCLLLGVDRHAIPEVGEALRTMPYIMSQSNPNGFTSIESYKEEYKRAQSQKAASQQESSPITWNMHNAAVIARSGNDYICMENENQVYLRTRQFRNAFESMMASSLSFETSFFEFIRSKSDRFPSSIYKRAIEFEEFIRHFQQVSSMEKELQAQSMELLREHISLLKSPQTAMYFFRMFGTETGQSFHEVNSTHISKGAHTLRISCNPKDTLQSLKCILSEIMEHNLNLLPISSSIPQVDDCFQGLNIYYPLLCERLERQLNDESSIETILEMIRLHNTQLKLFKSNLASQSFNTFMRIYGLETYEHDSDYILPLFSELYDLEDLMSDKESNADRREMIDILLKVIKLSKCHCPMLE</sequence>
<evidence type="ECO:0000313" key="2">
    <source>
        <dbReference type="Proteomes" id="UP001185092"/>
    </source>
</evidence>
<dbReference type="Proteomes" id="UP001185092">
    <property type="component" value="Unassembled WGS sequence"/>
</dbReference>
<reference evidence="1" key="1">
    <citation type="submission" date="2023-07" db="EMBL/GenBank/DDBJ databases">
        <title>Genomic Encyclopedia of Type Strains, Phase IV (KMG-IV): sequencing the most valuable type-strain genomes for metagenomic binning, comparative biology and taxonomic classification.</title>
        <authorList>
            <person name="Goeker M."/>
        </authorList>
    </citation>
    <scope>NUCLEOTIDE SEQUENCE</scope>
    <source>
        <strain evidence="1">DSM 26174</strain>
    </source>
</reference>
<accession>A0AAE4BTT2</accession>
<proteinExistence type="predicted"/>
<protein>
    <submittedName>
        <fullName evidence="1">Uncharacterized protein</fullName>
    </submittedName>
</protein>
<dbReference type="AlphaFoldDB" id="A0AAE4BTT2"/>
<evidence type="ECO:0000313" key="1">
    <source>
        <dbReference type="EMBL" id="MDR6240118.1"/>
    </source>
</evidence>